<dbReference type="Proteomes" id="UP000322726">
    <property type="component" value="Chromosome"/>
</dbReference>
<dbReference type="Pfam" id="PF01182">
    <property type="entry name" value="Glucosamine_iso"/>
    <property type="match status" value="1"/>
</dbReference>
<evidence type="ECO:0000256" key="6">
    <source>
        <dbReference type="ARBA" id="ARBA00020337"/>
    </source>
</evidence>
<evidence type="ECO:0000313" key="9">
    <source>
        <dbReference type="Proteomes" id="UP000322726"/>
    </source>
</evidence>
<dbReference type="CDD" id="cd01400">
    <property type="entry name" value="6PGL"/>
    <property type="match status" value="1"/>
</dbReference>
<evidence type="ECO:0000256" key="5">
    <source>
        <dbReference type="ARBA" id="ARBA00013198"/>
    </source>
</evidence>
<dbReference type="GO" id="GO:0017057">
    <property type="term" value="F:6-phosphogluconolactonase activity"/>
    <property type="evidence" value="ECO:0007669"/>
    <property type="project" value="UniProtKB-EC"/>
</dbReference>
<dbReference type="PANTHER" id="PTHR11054:SF0">
    <property type="entry name" value="6-PHOSPHOGLUCONOLACTONASE"/>
    <property type="match status" value="1"/>
</dbReference>
<reference evidence="8 9" key="2">
    <citation type="submission" date="2019-09" db="EMBL/GenBank/DDBJ databases">
        <title>Complete genome sequencing of four Arcobacter species reveals a diverse suite of mobile elements.</title>
        <authorList>
            <person name="Miller W.G."/>
            <person name="Yee E."/>
            <person name="Bono J.L."/>
        </authorList>
    </citation>
    <scope>NUCLEOTIDE SEQUENCE [LARGE SCALE GENOMIC DNA]</scope>
    <source>
        <strain evidence="8 9">LMG 26638</strain>
    </source>
</reference>
<dbReference type="UniPathway" id="UPA00115">
    <property type="reaction ID" value="UER00409"/>
</dbReference>
<evidence type="ECO:0000313" key="8">
    <source>
        <dbReference type="EMBL" id="QEP35086.1"/>
    </source>
</evidence>
<organism evidence="8 9">
    <name type="scientific">Malaciobacter pacificus</name>
    <dbReference type="NCBI Taxonomy" id="1080223"/>
    <lineage>
        <taxon>Bacteria</taxon>
        <taxon>Pseudomonadati</taxon>
        <taxon>Campylobacterota</taxon>
        <taxon>Epsilonproteobacteria</taxon>
        <taxon>Campylobacterales</taxon>
        <taxon>Arcobacteraceae</taxon>
        <taxon>Malaciobacter</taxon>
    </lineage>
</organism>
<protein>
    <recommendedName>
        <fullName evidence="6">6-phosphogluconolactonase</fullName>
        <ecNumber evidence="5">3.1.1.31</ecNumber>
    </recommendedName>
</protein>
<keyword evidence="9" id="KW-1185">Reference proteome</keyword>
<name>A0A5C2HD70_9BACT</name>
<keyword evidence="8" id="KW-0378">Hydrolase</keyword>
<dbReference type="InterPro" id="IPR006148">
    <property type="entry name" value="Glc/Gal-6P_isomerase"/>
</dbReference>
<feature type="domain" description="Glucosamine/galactosamine-6-phosphate isomerase" evidence="7">
    <location>
        <begin position="10"/>
        <end position="202"/>
    </location>
</feature>
<evidence type="ECO:0000256" key="1">
    <source>
        <dbReference type="ARBA" id="ARBA00000832"/>
    </source>
</evidence>
<dbReference type="PANTHER" id="PTHR11054">
    <property type="entry name" value="6-PHOSPHOGLUCONOLACTONASE"/>
    <property type="match status" value="1"/>
</dbReference>
<sequence length="213" mass="23873">MSSILKAFDESSELVEELSSQIAIILKKEILRKGFATILVSGGSTPKKLFEKLSNCSLDWSNVKVGLVDERVVDATSLDSNENLVKTYLLKNKASDAQFINMQNQNDLFPFDIIVLGMGNDAHTASLFPNNEKLKEAFETKDLTINITPSNAPYNRVSSTLYAIKNCEHIFLHIEGEQKFQVLQKALKNSDIYNMPISAVLNDKDIQVEVYHT</sequence>
<dbReference type="GO" id="GO:0006098">
    <property type="term" value="P:pentose-phosphate shunt"/>
    <property type="evidence" value="ECO:0007669"/>
    <property type="project" value="UniProtKB-UniPathway"/>
</dbReference>
<comment type="function">
    <text evidence="2">Hydrolysis of 6-phosphogluconolactone to 6-phosphogluconate.</text>
</comment>
<dbReference type="EC" id="3.1.1.31" evidence="5"/>
<dbReference type="InterPro" id="IPR039104">
    <property type="entry name" value="6PGL"/>
</dbReference>
<gene>
    <name evidence="8" type="primary">pgl</name>
    <name evidence="8" type="ORF">APAC_2014</name>
</gene>
<dbReference type="InterPro" id="IPR005900">
    <property type="entry name" value="6-phosphogluconolactonase_DevB"/>
</dbReference>
<dbReference type="KEGG" id="apai:APAC_2014"/>
<comment type="pathway">
    <text evidence="3">Carbohydrate degradation; pentose phosphate pathway; D-ribulose 5-phosphate from D-glucose 6-phosphate (oxidative stage): step 2/3.</text>
</comment>
<proteinExistence type="inferred from homology"/>
<reference evidence="8 9" key="3">
    <citation type="submission" date="2019-09" db="EMBL/GenBank/DDBJ databases">
        <title>Taxonomic note: a critical rebuttal of the proposed division of the genus Arcobacter into six genera, emended descriptions of Arcobacter anaerophilus and the genus Arcobacter, and an assessment of genus-level boundaries for Epsilonproteobacteria using in silico genomic comparator tools.</title>
        <authorList>
            <person name="On S.L.W."/>
            <person name="Miller W.G."/>
            <person name="Biggs P."/>
            <person name="Cornelius A."/>
            <person name="Vandamme P."/>
        </authorList>
    </citation>
    <scope>NUCLEOTIDE SEQUENCE [LARGE SCALE GENOMIC DNA]</scope>
    <source>
        <strain evidence="8 9">LMG 26638</strain>
    </source>
</reference>
<evidence type="ECO:0000259" key="7">
    <source>
        <dbReference type="Pfam" id="PF01182"/>
    </source>
</evidence>
<evidence type="ECO:0000256" key="3">
    <source>
        <dbReference type="ARBA" id="ARBA00004961"/>
    </source>
</evidence>
<comment type="catalytic activity">
    <reaction evidence="1">
        <text>6-phospho-D-glucono-1,5-lactone + H2O = 6-phospho-D-gluconate + H(+)</text>
        <dbReference type="Rhea" id="RHEA:12556"/>
        <dbReference type="ChEBI" id="CHEBI:15377"/>
        <dbReference type="ChEBI" id="CHEBI:15378"/>
        <dbReference type="ChEBI" id="CHEBI:57955"/>
        <dbReference type="ChEBI" id="CHEBI:58759"/>
        <dbReference type="EC" id="3.1.1.31"/>
    </reaction>
</comment>
<dbReference type="EMBL" id="CP035928">
    <property type="protein sequence ID" value="QEP35086.1"/>
    <property type="molecule type" value="Genomic_DNA"/>
</dbReference>
<reference evidence="9" key="1">
    <citation type="submission" date="2019-09" db="EMBL/GenBank/DDBJ databases">
        <title>Complete genome sequencing of four Arcobacter species reveals a diverse suite of mobile elements.</title>
        <authorList>
            <person name="On S.L.W."/>
            <person name="Miller W.G."/>
            <person name="Biggs P."/>
            <person name="Cornelius A."/>
            <person name="Vandamme P."/>
        </authorList>
    </citation>
    <scope>NUCLEOTIDE SEQUENCE [LARGE SCALE GENOMIC DNA]</scope>
    <source>
        <strain evidence="9">LMG 26638</strain>
    </source>
</reference>
<dbReference type="SUPFAM" id="SSF100950">
    <property type="entry name" value="NagB/RpiA/CoA transferase-like"/>
    <property type="match status" value="1"/>
</dbReference>
<dbReference type="RefSeq" id="WP_170170155.1">
    <property type="nucleotide sequence ID" value="NZ_BMEF01000006.1"/>
</dbReference>
<evidence type="ECO:0000256" key="2">
    <source>
        <dbReference type="ARBA" id="ARBA00002681"/>
    </source>
</evidence>
<accession>A0A5C2HD70</accession>
<evidence type="ECO:0000256" key="4">
    <source>
        <dbReference type="ARBA" id="ARBA00010662"/>
    </source>
</evidence>
<comment type="similarity">
    <text evidence="4">Belongs to the glucosamine/galactosamine-6-phosphate isomerase family. 6-phosphogluconolactonase subfamily.</text>
</comment>
<dbReference type="InterPro" id="IPR037171">
    <property type="entry name" value="NagB/RpiA_transferase-like"/>
</dbReference>
<dbReference type="GO" id="GO:0005975">
    <property type="term" value="P:carbohydrate metabolic process"/>
    <property type="evidence" value="ECO:0007669"/>
    <property type="project" value="InterPro"/>
</dbReference>
<dbReference type="AlphaFoldDB" id="A0A5C2HD70"/>
<dbReference type="Gene3D" id="3.40.50.1360">
    <property type="match status" value="1"/>
</dbReference>